<reference evidence="2 3" key="1">
    <citation type="submission" date="2023-06" db="EMBL/GenBank/DDBJ databases">
        <title>Paenibacillus polygonum sp. nov., an endophytic bacterium, isolated from Polygonum lapathifolium L. in Nanji Wetland National Nature Reserve, South of Poyang Lake, Jiangxi Province, China.</title>
        <authorList>
            <person name="Yu Z."/>
        </authorList>
    </citation>
    <scope>NUCLEOTIDE SEQUENCE [LARGE SCALE GENOMIC DNA]</scope>
    <source>
        <strain evidence="2 3">C31</strain>
    </source>
</reference>
<dbReference type="Proteomes" id="UP001236415">
    <property type="component" value="Chromosome"/>
</dbReference>
<evidence type="ECO:0000256" key="1">
    <source>
        <dbReference type="SAM" id="Phobius"/>
    </source>
</evidence>
<dbReference type="EMBL" id="CP127162">
    <property type="protein sequence ID" value="WIV20358.1"/>
    <property type="molecule type" value="Genomic_DNA"/>
</dbReference>
<keyword evidence="3" id="KW-1185">Reference proteome</keyword>
<feature type="transmembrane region" description="Helical" evidence="1">
    <location>
        <begin position="15"/>
        <end position="35"/>
    </location>
</feature>
<sequence>MADNRERPTNRKKNMTIIGIIAVVLIIAAFLMNYFGNYTTVTGG</sequence>
<keyword evidence="1" id="KW-1133">Transmembrane helix</keyword>
<evidence type="ECO:0000313" key="3">
    <source>
        <dbReference type="Proteomes" id="UP001236415"/>
    </source>
</evidence>
<keyword evidence="1" id="KW-0812">Transmembrane</keyword>
<evidence type="ECO:0000313" key="2">
    <source>
        <dbReference type="EMBL" id="WIV20358.1"/>
    </source>
</evidence>
<gene>
    <name evidence="2" type="ORF">QPK24_06600</name>
</gene>
<keyword evidence="1" id="KW-0472">Membrane</keyword>
<proteinExistence type="predicted"/>
<name>A0ABY8X5M4_9BACL</name>
<protein>
    <submittedName>
        <fullName evidence="2">Uncharacterized protein</fullName>
    </submittedName>
</protein>
<organism evidence="2 3">
    <name type="scientific">Paenibacillus polygoni</name>
    <dbReference type="NCBI Taxonomy" id="3050112"/>
    <lineage>
        <taxon>Bacteria</taxon>
        <taxon>Bacillati</taxon>
        <taxon>Bacillota</taxon>
        <taxon>Bacilli</taxon>
        <taxon>Bacillales</taxon>
        <taxon>Paenibacillaceae</taxon>
        <taxon>Paenibacillus</taxon>
    </lineage>
</organism>
<accession>A0ABY8X5M4</accession>
<dbReference type="RefSeq" id="WP_283771253.1">
    <property type="nucleotide sequence ID" value="NZ_CP127162.1"/>
</dbReference>